<evidence type="ECO:0000313" key="3">
    <source>
        <dbReference type="EMBL" id="SMO59207.1"/>
    </source>
</evidence>
<dbReference type="AlphaFoldDB" id="A0A521CID3"/>
<dbReference type="GO" id="GO:0016757">
    <property type="term" value="F:glycosyltransferase activity"/>
    <property type="evidence" value="ECO:0007669"/>
    <property type="project" value="InterPro"/>
</dbReference>
<dbReference type="OrthoDB" id="9762705at2"/>
<dbReference type="Gene3D" id="3.40.50.2000">
    <property type="entry name" value="Glycogen Phosphorylase B"/>
    <property type="match status" value="2"/>
</dbReference>
<evidence type="ECO:0000259" key="2">
    <source>
        <dbReference type="Pfam" id="PF00534"/>
    </source>
</evidence>
<dbReference type="PANTHER" id="PTHR46401">
    <property type="entry name" value="GLYCOSYLTRANSFERASE WBBK-RELATED"/>
    <property type="match status" value="1"/>
</dbReference>
<proteinExistence type="predicted"/>
<reference evidence="3 4" key="1">
    <citation type="submission" date="2017-05" db="EMBL/GenBank/DDBJ databases">
        <authorList>
            <person name="Varghese N."/>
            <person name="Submissions S."/>
        </authorList>
    </citation>
    <scope>NUCLEOTIDE SEQUENCE [LARGE SCALE GENOMIC DNA]</scope>
    <source>
        <strain evidence="3 4">DSM 21985</strain>
    </source>
</reference>
<name>A0A521CID3_9BACT</name>
<dbReference type="RefSeq" id="WP_142454009.1">
    <property type="nucleotide sequence ID" value="NZ_FXTP01000005.1"/>
</dbReference>
<feature type="domain" description="Glycosyl transferase family 1" evidence="2">
    <location>
        <begin position="215"/>
        <end position="390"/>
    </location>
</feature>
<protein>
    <submittedName>
        <fullName evidence="3">Glycosyltransferase involved in cell wall bisynthesis</fullName>
    </submittedName>
</protein>
<keyword evidence="4" id="KW-1185">Reference proteome</keyword>
<dbReference type="PANTHER" id="PTHR46401:SF2">
    <property type="entry name" value="GLYCOSYLTRANSFERASE WBBK-RELATED"/>
    <property type="match status" value="1"/>
</dbReference>
<keyword evidence="1 3" id="KW-0808">Transferase</keyword>
<dbReference type="SUPFAM" id="SSF53756">
    <property type="entry name" value="UDP-Glycosyltransferase/glycogen phosphorylase"/>
    <property type="match status" value="1"/>
</dbReference>
<dbReference type="Pfam" id="PF00534">
    <property type="entry name" value="Glycos_transf_1"/>
    <property type="match status" value="1"/>
</dbReference>
<dbReference type="GO" id="GO:0009103">
    <property type="term" value="P:lipopolysaccharide biosynthetic process"/>
    <property type="evidence" value="ECO:0007669"/>
    <property type="project" value="TreeGrafter"/>
</dbReference>
<accession>A0A521CID3</accession>
<evidence type="ECO:0000313" key="4">
    <source>
        <dbReference type="Proteomes" id="UP000317557"/>
    </source>
</evidence>
<dbReference type="Proteomes" id="UP000317557">
    <property type="component" value="Unassembled WGS sequence"/>
</dbReference>
<organism evidence="3 4">
    <name type="scientific">Gracilimonas mengyeensis</name>
    <dbReference type="NCBI Taxonomy" id="1302730"/>
    <lineage>
        <taxon>Bacteria</taxon>
        <taxon>Pseudomonadati</taxon>
        <taxon>Balneolota</taxon>
        <taxon>Balneolia</taxon>
        <taxon>Balneolales</taxon>
        <taxon>Balneolaceae</taxon>
        <taxon>Gracilimonas</taxon>
    </lineage>
</organism>
<sequence length="419" mass="48593">MDKERIGFISTRFSGTDGVSLEAAKWAEVLEDEGHEVYWYAGRINRPKEKSFCVPEAHFEHAESQWLNEQIWGHTRRSQLVSNRIRSMSQYLKETLHEFVQLYDLSVVVIENAVTIPMNLPLGVAISEFLMETNIPAIAHHHDFYWERSRFMVNSVSDYLEMAFPPRDPELEHVVINKNASDDLAWRKGAQSTLVPNVIDFNAEPPGSDGYTASMKEELGFEPDDIIFLQPTRVVPRKGIEHAIRLVSMLQNPKIKLVITHDSGDEGFSYENMLRETAEREGVDLRFVSTKVGETRQRTPEGEKIYSLWDVYTCADLVTYPSLYEGFGNAFLEAIYLKKPLLVNRYDIFMRDIEPKGFKTITIDGFVTPKTVEQVQLLLQDEDKQREMTEHNFRLGQKYYSYEVLRDKLNHLLRSLTRR</sequence>
<gene>
    <name evidence="3" type="ORF">SAMN06265219_105191</name>
</gene>
<evidence type="ECO:0000256" key="1">
    <source>
        <dbReference type="ARBA" id="ARBA00022679"/>
    </source>
</evidence>
<dbReference type="InterPro" id="IPR001296">
    <property type="entry name" value="Glyco_trans_1"/>
</dbReference>
<dbReference type="EMBL" id="FXTP01000005">
    <property type="protein sequence ID" value="SMO59207.1"/>
    <property type="molecule type" value="Genomic_DNA"/>
</dbReference>
<dbReference type="CDD" id="cd03801">
    <property type="entry name" value="GT4_PimA-like"/>
    <property type="match status" value="1"/>
</dbReference>